<keyword evidence="2" id="KW-0812">Transmembrane</keyword>
<dbReference type="EMBL" id="JACHIT010000001">
    <property type="protein sequence ID" value="MBB5913735.1"/>
    <property type="molecule type" value="Genomic_DNA"/>
</dbReference>
<feature type="compositionally biased region" description="Basic and acidic residues" evidence="1">
    <location>
        <begin position="574"/>
        <end position="590"/>
    </location>
</feature>
<accession>A0A7W9PD30</accession>
<protein>
    <recommendedName>
        <fullName evidence="5">DUF4407 domain-containing protein</fullName>
    </recommendedName>
</protein>
<feature type="transmembrane region" description="Helical" evidence="2">
    <location>
        <begin position="279"/>
        <end position="299"/>
    </location>
</feature>
<dbReference type="AlphaFoldDB" id="A0A7W9PD30"/>
<organism evidence="3 4">
    <name type="scientific">Nocardia transvalensis</name>
    <dbReference type="NCBI Taxonomy" id="37333"/>
    <lineage>
        <taxon>Bacteria</taxon>
        <taxon>Bacillati</taxon>
        <taxon>Actinomycetota</taxon>
        <taxon>Actinomycetes</taxon>
        <taxon>Mycobacteriales</taxon>
        <taxon>Nocardiaceae</taxon>
        <taxon>Nocardia</taxon>
    </lineage>
</organism>
<dbReference type="Proteomes" id="UP000540412">
    <property type="component" value="Unassembled WGS sequence"/>
</dbReference>
<dbReference type="InterPro" id="IPR025519">
    <property type="entry name" value="DUF4407"/>
</dbReference>
<dbReference type="Pfam" id="PF14362">
    <property type="entry name" value="DUF4407"/>
    <property type="match status" value="1"/>
</dbReference>
<reference evidence="3 4" key="1">
    <citation type="submission" date="2020-08" db="EMBL/GenBank/DDBJ databases">
        <title>Sequencing the genomes of 1000 actinobacteria strains.</title>
        <authorList>
            <person name="Klenk H.-P."/>
        </authorList>
    </citation>
    <scope>NUCLEOTIDE SEQUENCE [LARGE SCALE GENOMIC DNA]</scope>
    <source>
        <strain evidence="3 4">DSM 43582</strain>
    </source>
</reference>
<evidence type="ECO:0000256" key="2">
    <source>
        <dbReference type="SAM" id="Phobius"/>
    </source>
</evidence>
<evidence type="ECO:0000313" key="3">
    <source>
        <dbReference type="EMBL" id="MBB5913735.1"/>
    </source>
</evidence>
<gene>
    <name evidence="3" type="ORF">BJY24_002602</name>
</gene>
<dbReference type="RefSeq" id="WP_246829428.1">
    <property type="nucleotide sequence ID" value="NZ_JACHIT010000001.1"/>
</dbReference>
<keyword evidence="4" id="KW-1185">Reference proteome</keyword>
<evidence type="ECO:0000256" key="1">
    <source>
        <dbReference type="SAM" id="MobiDB-lite"/>
    </source>
</evidence>
<keyword evidence="2" id="KW-0472">Membrane</keyword>
<feature type="transmembrane region" description="Helical" evidence="2">
    <location>
        <begin position="45"/>
        <end position="66"/>
    </location>
</feature>
<feature type="region of interest" description="Disordered" evidence="1">
    <location>
        <begin position="399"/>
        <end position="428"/>
    </location>
</feature>
<feature type="transmembrane region" description="Helical" evidence="2">
    <location>
        <begin position="72"/>
        <end position="90"/>
    </location>
</feature>
<keyword evidence="2" id="KW-1133">Transmembrane helix</keyword>
<evidence type="ECO:0008006" key="5">
    <source>
        <dbReference type="Google" id="ProtNLM"/>
    </source>
</evidence>
<proteinExistence type="predicted"/>
<comment type="caution">
    <text evidence="3">The sequence shown here is derived from an EMBL/GenBank/DDBJ whole genome shotgun (WGS) entry which is preliminary data.</text>
</comment>
<name>A0A7W9PD30_9NOCA</name>
<feature type="region of interest" description="Disordered" evidence="1">
    <location>
        <begin position="574"/>
        <end position="601"/>
    </location>
</feature>
<sequence length="601" mass="62940">MTPASPTATGRSATARPSRIGPAALLIWLGGGDPRVTDRHERAGYAVDGAAVALFAVLSGLVVALATVAAHWPASIVVIAALITVSLVAVGERALITLPGRGRGPWIGRLVAAALAGLVIAELASTVLLGGTVHRVLDENTRRDAESAPAVVTARTDLEQAAAERAALDQAVVKAQGDIDQALVIARCEYNPTPGCPQTKITGVPGRGPETQTANDMLADARTRLAAAQARVQPLDDRIADRRGALDRARANAFDTGDRGLGARWIAMNEYTTGHAGGLLLRLATIVVGVALALLPLLLRRWRGETSLDRRVAARAVADRAEQNATAAIAVKRAEVRAEAESLRADRELAGARLAAHADTAIDRERQRKRIVAAIGNIEIGITEPARRAVSDFETLAELPPAPAAGSHDPGSQEGTVTPPRNLPAQRTSSALAPAAAADVPVPVGSGAQPVAKKGGGLELPVIGTVPFTDTAARWIRPLVPSFVTSAVDTATHPLRTVRQAFEEAQEITFTLRRTRKVTVHSDDSAYGQLAPGSPQYAEQVASQVVDAPQHANDPRYAALAQGRSEYGLTAREPHEALAARSTGELDYRGPRQLPPAPDNG</sequence>
<evidence type="ECO:0000313" key="4">
    <source>
        <dbReference type="Proteomes" id="UP000540412"/>
    </source>
</evidence>
<feature type="transmembrane region" description="Helical" evidence="2">
    <location>
        <begin position="110"/>
        <end position="133"/>
    </location>
</feature>